<sequence>MTGAAAPAPFIMRSIPDVEVRDLAYVGELTPEDELLAESVLAELRARAEGRRPQRVILPRPDAPRTR</sequence>
<evidence type="ECO:0000313" key="2">
    <source>
        <dbReference type="Proteomes" id="UP000569914"/>
    </source>
</evidence>
<gene>
    <name evidence="1" type="ORF">BKA15_005929</name>
</gene>
<dbReference type="Proteomes" id="UP000569914">
    <property type="component" value="Unassembled WGS sequence"/>
</dbReference>
<protein>
    <submittedName>
        <fullName evidence="1">Uncharacterized protein</fullName>
    </submittedName>
</protein>
<dbReference type="EMBL" id="JACCBU010000001">
    <property type="protein sequence ID" value="NYE74600.1"/>
    <property type="molecule type" value="Genomic_DNA"/>
</dbReference>
<organism evidence="1 2">
    <name type="scientific">Microlunatus parietis</name>
    <dbReference type="NCBI Taxonomy" id="682979"/>
    <lineage>
        <taxon>Bacteria</taxon>
        <taxon>Bacillati</taxon>
        <taxon>Actinomycetota</taxon>
        <taxon>Actinomycetes</taxon>
        <taxon>Propionibacteriales</taxon>
        <taxon>Propionibacteriaceae</taxon>
        <taxon>Microlunatus</taxon>
    </lineage>
</organism>
<keyword evidence="2" id="KW-1185">Reference proteome</keyword>
<reference evidence="1 2" key="1">
    <citation type="submission" date="2020-07" db="EMBL/GenBank/DDBJ databases">
        <title>Sequencing the genomes of 1000 actinobacteria strains.</title>
        <authorList>
            <person name="Klenk H.-P."/>
        </authorList>
    </citation>
    <scope>NUCLEOTIDE SEQUENCE [LARGE SCALE GENOMIC DNA]</scope>
    <source>
        <strain evidence="1 2">DSM 22083</strain>
    </source>
</reference>
<evidence type="ECO:0000313" key="1">
    <source>
        <dbReference type="EMBL" id="NYE74600.1"/>
    </source>
</evidence>
<proteinExistence type="predicted"/>
<accession>A0A7Y9ID41</accession>
<dbReference type="AlphaFoldDB" id="A0A7Y9ID41"/>
<name>A0A7Y9ID41_9ACTN</name>
<comment type="caution">
    <text evidence="1">The sequence shown here is derived from an EMBL/GenBank/DDBJ whole genome shotgun (WGS) entry which is preliminary data.</text>
</comment>
<dbReference type="RefSeq" id="WP_179757030.1">
    <property type="nucleotide sequence ID" value="NZ_JACCBU010000001.1"/>
</dbReference>